<keyword evidence="3" id="KW-1185">Reference proteome</keyword>
<keyword evidence="1" id="KW-0472">Membrane</keyword>
<comment type="caution">
    <text evidence="2">The sequence shown here is derived from an EMBL/GenBank/DDBJ whole genome shotgun (WGS) entry which is preliminary data.</text>
</comment>
<keyword evidence="1" id="KW-0812">Transmembrane</keyword>
<keyword evidence="1" id="KW-1133">Transmembrane helix</keyword>
<evidence type="ECO:0000313" key="3">
    <source>
        <dbReference type="Proteomes" id="UP000609651"/>
    </source>
</evidence>
<feature type="transmembrane region" description="Helical" evidence="1">
    <location>
        <begin position="162"/>
        <end position="182"/>
    </location>
</feature>
<feature type="transmembrane region" description="Helical" evidence="1">
    <location>
        <begin position="129"/>
        <end position="150"/>
    </location>
</feature>
<feature type="transmembrane region" description="Helical" evidence="1">
    <location>
        <begin position="59"/>
        <end position="81"/>
    </location>
</feature>
<evidence type="ECO:0000256" key="1">
    <source>
        <dbReference type="SAM" id="Phobius"/>
    </source>
</evidence>
<reference evidence="2 3" key="1">
    <citation type="journal article" date="2020" name="Syst. Appl. Microbiol.">
        <title>Alienimonas chondri sp. nov., a novel planctomycete isolated from the biofilm of the red alga Chondrus crispus.</title>
        <authorList>
            <person name="Vitorino I."/>
            <person name="Albuquerque L."/>
            <person name="Wiegand S."/>
            <person name="Kallscheuer N."/>
            <person name="da Costa M.S."/>
            <person name="Lobo-da-Cunha A."/>
            <person name="Jogler C."/>
            <person name="Lage O.M."/>
        </authorList>
    </citation>
    <scope>NUCLEOTIDE SEQUENCE [LARGE SCALE GENOMIC DNA]</scope>
    <source>
        <strain evidence="2 3">LzC2</strain>
    </source>
</reference>
<accession>A0ABX1VEZ1</accession>
<name>A0ABX1VEZ1_9PLAN</name>
<proteinExistence type="predicted"/>
<feature type="transmembrane region" description="Helical" evidence="1">
    <location>
        <begin position="194"/>
        <end position="218"/>
    </location>
</feature>
<feature type="transmembrane region" description="Helical" evidence="1">
    <location>
        <begin position="20"/>
        <end position="39"/>
    </location>
</feature>
<organism evidence="2 3">
    <name type="scientific">Alienimonas chondri</name>
    <dbReference type="NCBI Taxonomy" id="2681879"/>
    <lineage>
        <taxon>Bacteria</taxon>
        <taxon>Pseudomonadati</taxon>
        <taxon>Planctomycetota</taxon>
        <taxon>Planctomycetia</taxon>
        <taxon>Planctomycetales</taxon>
        <taxon>Planctomycetaceae</taxon>
        <taxon>Alienimonas</taxon>
    </lineage>
</organism>
<feature type="transmembrane region" description="Helical" evidence="1">
    <location>
        <begin position="230"/>
        <end position="254"/>
    </location>
</feature>
<protein>
    <submittedName>
        <fullName evidence="2">Uncharacterized protein</fullName>
    </submittedName>
</protein>
<gene>
    <name evidence="2" type="ORF">LzC2_27280</name>
</gene>
<dbReference type="EMBL" id="WTPX01000089">
    <property type="protein sequence ID" value="NNJ26639.1"/>
    <property type="molecule type" value="Genomic_DNA"/>
</dbReference>
<sequence>MDELAPEQTPRTHPPGTTVVWGFSCLLAAALTLSSGLWLSTVLDDVMRTRQWSAQRQNGLNAGTLSGVAAALLLFAAWHGWRSRRRIGEVRTAVAAIAWWAFAGAAAFWIAAILHAVWDNREPMGEFTFAMFLTGPAAGAGLLAWAAAACGPPVHRRPLVQTAGWIVGCMLSALLTFGPAIWQTLRSGAVVGGVSSLIVAAGGLALVIVAALTAAIVWRRSEDAHDRLVRWGQIGFVGFAATGVGLAPFLARLFGESSRWDQEPAYFFTAFILLPALGCGAATLTARWTLRQVNV</sequence>
<feature type="transmembrane region" description="Helical" evidence="1">
    <location>
        <begin position="266"/>
        <end position="290"/>
    </location>
</feature>
<evidence type="ECO:0000313" key="2">
    <source>
        <dbReference type="EMBL" id="NNJ26639.1"/>
    </source>
</evidence>
<dbReference type="Proteomes" id="UP000609651">
    <property type="component" value="Unassembled WGS sequence"/>
</dbReference>
<feature type="transmembrane region" description="Helical" evidence="1">
    <location>
        <begin position="93"/>
        <end position="117"/>
    </location>
</feature>